<evidence type="ECO:0000256" key="1">
    <source>
        <dbReference type="SAM" id="MobiDB-lite"/>
    </source>
</evidence>
<accession>A0A8J3LAM6</accession>
<protein>
    <submittedName>
        <fullName evidence="2">Uncharacterized protein</fullName>
    </submittedName>
</protein>
<gene>
    <name evidence="2" type="ORF">Cco03nite_82560</name>
</gene>
<dbReference type="Proteomes" id="UP000630887">
    <property type="component" value="Unassembled WGS sequence"/>
</dbReference>
<feature type="compositionally biased region" description="Low complexity" evidence="1">
    <location>
        <begin position="37"/>
        <end position="49"/>
    </location>
</feature>
<evidence type="ECO:0000313" key="3">
    <source>
        <dbReference type="Proteomes" id="UP000630887"/>
    </source>
</evidence>
<name>A0A8J3LAM6_9ACTN</name>
<reference evidence="2 3" key="1">
    <citation type="submission" date="2021-01" db="EMBL/GenBank/DDBJ databases">
        <title>Whole genome shotgun sequence of Catellatospora coxensis NBRC 107359.</title>
        <authorList>
            <person name="Komaki H."/>
            <person name="Tamura T."/>
        </authorList>
    </citation>
    <scope>NUCLEOTIDE SEQUENCE [LARGE SCALE GENOMIC DNA]</scope>
    <source>
        <strain evidence="2 3">NBRC 107359</strain>
    </source>
</reference>
<proteinExistence type="predicted"/>
<organism evidence="2 3">
    <name type="scientific">Catellatospora coxensis</name>
    <dbReference type="NCBI Taxonomy" id="310354"/>
    <lineage>
        <taxon>Bacteria</taxon>
        <taxon>Bacillati</taxon>
        <taxon>Actinomycetota</taxon>
        <taxon>Actinomycetes</taxon>
        <taxon>Micromonosporales</taxon>
        <taxon>Micromonosporaceae</taxon>
        <taxon>Catellatospora</taxon>
    </lineage>
</organism>
<dbReference type="AlphaFoldDB" id="A0A8J3LAM6"/>
<keyword evidence="3" id="KW-1185">Reference proteome</keyword>
<sequence length="49" mass="4979">MAPASGGLTNQTEHAQPRAAGGHLPNPTTYQSPLDLAARPARSSARASP</sequence>
<dbReference type="EMBL" id="BONI01000148">
    <property type="protein sequence ID" value="GIG11556.1"/>
    <property type="molecule type" value="Genomic_DNA"/>
</dbReference>
<comment type="caution">
    <text evidence="2">The sequence shown here is derived from an EMBL/GenBank/DDBJ whole genome shotgun (WGS) entry which is preliminary data.</text>
</comment>
<feature type="region of interest" description="Disordered" evidence="1">
    <location>
        <begin position="1"/>
        <end position="49"/>
    </location>
</feature>
<evidence type="ECO:0000313" key="2">
    <source>
        <dbReference type="EMBL" id="GIG11556.1"/>
    </source>
</evidence>